<dbReference type="SUPFAM" id="SSF52047">
    <property type="entry name" value="RNI-like"/>
    <property type="match status" value="1"/>
</dbReference>
<dbReference type="EMBL" id="JAWWNJ010000037">
    <property type="protein sequence ID" value="KAK7022557.1"/>
    <property type="molecule type" value="Genomic_DNA"/>
</dbReference>
<accession>A0AAW0B9U8</accession>
<gene>
    <name evidence="1" type="ORF">R3P38DRAFT_2710504</name>
</gene>
<evidence type="ECO:0000313" key="1">
    <source>
        <dbReference type="EMBL" id="KAK7022557.1"/>
    </source>
</evidence>
<dbReference type="AlphaFoldDB" id="A0AAW0B9U8"/>
<organism evidence="1 2">
    <name type="scientific">Favolaschia claudopus</name>
    <dbReference type="NCBI Taxonomy" id="2862362"/>
    <lineage>
        <taxon>Eukaryota</taxon>
        <taxon>Fungi</taxon>
        <taxon>Dikarya</taxon>
        <taxon>Basidiomycota</taxon>
        <taxon>Agaricomycotina</taxon>
        <taxon>Agaricomycetes</taxon>
        <taxon>Agaricomycetidae</taxon>
        <taxon>Agaricales</taxon>
        <taxon>Marasmiineae</taxon>
        <taxon>Mycenaceae</taxon>
        <taxon>Favolaschia</taxon>
    </lineage>
</organism>
<keyword evidence="2" id="KW-1185">Reference proteome</keyword>
<reference evidence="1 2" key="1">
    <citation type="journal article" date="2024" name="J Genomics">
        <title>Draft genome sequencing and assembly of Favolaschia claudopus CIRM-BRFM 2984 isolated from oak limbs.</title>
        <authorList>
            <person name="Navarro D."/>
            <person name="Drula E."/>
            <person name="Chaduli D."/>
            <person name="Cazenave R."/>
            <person name="Ahrendt S."/>
            <person name="Wang J."/>
            <person name="Lipzen A."/>
            <person name="Daum C."/>
            <person name="Barry K."/>
            <person name="Grigoriev I.V."/>
            <person name="Favel A."/>
            <person name="Rosso M.N."/>
            <person name="Martin F."/>
        </authorList>
    </citation>
    <scope>NUCLEOTIDE SEQUENCE [LARGE SCALE GENOMIC DNA]</scope>
    <source>
        <strain evidence="1 2">CIRM-BRFM 2984</strain>
    </source>
</reference>
<name>A0AAW0B9U8_9AGAR</name>
<sequence>MSLDLPPELWLQIVHLAHREALLALHQVSLKFSSISRTILFAEFIFSPIYSDEHEFDRLAFWSSKRIAPNVRTCYVNLSALGEAISTDPARTTPLVSATFTAVSRFMNLKLLICGAPRMLPLEIPALQLDKLKSLKSLHIASGSIVPCNTVKLSLEEFIHSDMPFPESHPRYDFFTSPPIAFIDPSTLRSLTFQSSSIVPMSHFLDGIATDNQSRPAQQTWSWLKGWVSQPAPNTVDTDIIKSYTNLHSLEISCTQFSPSEFTSFIAAFPALQDLTVGNFRRFTSTPGAAAPPPTKTLVPHLKKYRGPAQLLPFILVHSSPAGENTMPRPHTLDITRGGLADLWRAFQHCQGVVLAGVVCLRLLAELSELASGDLLRDTLAFVPNLEKLDVVVHSRGTTYPVGQNIGITNKDLCHRVATALSNNKMLQKVKFTWHSALDDPSWQGPTQVMLEDGVKKEVPGLTVLESELALTL</sequence>
<proteinExistence type="predicted"/>
<comment type="caution">
    <text evidence="1">The sequence shown here is derived from an EMBL/GenBank/DDBJ whole genome shotgun (WGS) entry which is preliminary data.</text>
</comment>
<evidence type="ECO:0008006" key="3">
    <source>
        <dbReference type="Google" id="ProtNLM"/>
    </source>
</evidence>
<dbReference type="Proteomes" id="UP001362999">
    <property type="component" value="Unassembled WGS sequence"/>
</dbReference>
<protein>
    <recommendedName>
        <fullName evidence="3">F-box domain-containing protein</fullName>
    </recommendedName>
</protein>
<evidence type="ECO:0000313" key="2">
    <source>
        <dbReference type="Proteomes" id="UP001362999"/>
    </source>
</evidence>